<organism evidence="2 3">
    <name type="scientific">Geodermatophilus africanus</name>
    <dbReference type="NCBI Taxonomy" id="1137993"/>
    <lineage>
        <taxon>Bacteria</taxon>
        <taxon>Bacillati</taxon>
        <taxon>Actinomycetota</taxon>
        <taxon>Actinomycetes</taxon>
        <taxon>Geodermatophilales</taxon>
        <taxon>Geodermatophilaceae</taxon>
        <taxon>Geodermatophilus</taxon>
    </lineage>
</organism>
<dbReference type="Pfam" id="PF04978">
    <property type="entry name" value="MST"/>
    <property type="match status" value="1"/>
</dbReference>
<dbReference type="InterPro" id="IPR034660">
    <property type="entry name" value="DinB/YfiT-like"/>
</dbReference>
<sequence length="203" mass="21839">MDEKSALLGYLRDRRADLLAKLDGLGEYDVRRPMTPTGTNLLGLVKHVAYVQLGYLGDVFGRPSGRRYPWDDGGEQDADMWAAPGESRADVLELYAFSAAHADATVGALPLDAVGEVPWWRAERRHPTLHTVLVHLGVEVARHAGHADVLRELIDGSAGMSPANSNLPERTAEEWAAFRERVEAAARQAAGTPPPSGAAPGDG</sequence>
<evidence type="ECO:0000313" key="2">
    <source>
        <dbReference type="EMBL" id="SDZ03651.1"/>
    </source>
</evidence>
<dbReference type="Gene3D" id="1.20.120.450">
    <property type="entry name" value="dinb family like domain"/>
    <property type="match status" value="1"/>
</dbReference>
<dbReference type="EMBL" id="FNOT01000017">
    <property type="protein sequence ID" value="SDZ03651.1"/>
    <property type="molecule type" value="Genomic_DNA"/>
</dbReference>
<reference evidence="3" key="1">
    <citation type="submission" date="2016-10" db="EMBL/GenBank/DDBJ databases">
        <authorList>
            <person name="Varghese N."/>
            <person name="Submissions S."/>
        </authorList>
    </citation>
    <scope>NUCLEOTIDE SEQUENCE [LARGE SCALE GENOMIC DNA]</scope>
    <source>
        <strain evidence="3">DSM 45422</strain>
    </source>
</reference>
<feature type="region of interest" description="Disordered" evidence="1">
    <location>
        <begin position="183"/>
        <end position="203"/>
    </location>
</feature>
<dbReference type="RefSeq" id="WP_091161033.1">
    <property type="nucleotide sequence ID" value="NZ_FNOT01000017.1"/>
</dbReference>
<dbReference type="OrthoDB" id="4548523at2"/>
<evidence type="ECO:0008006" key="4">
    <source>
        <dbReference type="Google" id="ProtNLM"/>
    </source>
</evidence>
<dbReference type="STRING" id="1137993.SAMN05660209_04442"/>
<dbReference type="InterPro" id="IPR007061">
    <property type="entry name" value="MST-like"/>
</dbReference>
<accession>A0A1H3PRQ2</accession>
<keyword evidence="3" id="KW-1185">Reference proteome</keyword>
<name>A0A1H3PRQ2_9ACTN</name>
<gene>
    <name evidence="2" type="ORF">SAMN05660209_04442</name>
</gene>
<proteinExistence type="predicted"/>
<dbReference type="Proteomes" id="UP000198921">
    <property type="component" value="Unassembled WGS sequence"/>
</dbReference>
<protein>
    <recommendedName>
        <fullName evidence="4">DinB superfamily protein</fullName>
    </recommendedName>
</protein>
<evidence type="ECO:0000313" key="3">
    <source>
        <dbReference type="Proteomes" id="UP000198921"/>
    </source>
</evidence>
<evidence type="ECO:0000256" key="1">
    <source>
        <dbReference type="SAM" id="MobiDB-lite"/>
    </source>
</evidence>
<dbReference type="SUPFAM" id="SSF109854">
    <property type="entry name" value="DinB/YfiT-like putative metalloenzymes"/>
    <property type="match status" value="1"/>
</dbReference>
<dbReference type="AlphaFoldDB" id="A0A1H3PRQ2"/>